<dbReference type="PANTHER" id="PTHR34298:SF2">
    <property type="entry name" value="SEGREGATION AND CONDENSATION PROTEIN B"/>
    <property type="match status" value="1"/>
</dbReference>
<dbReference type="InterPro" id="IPR036388">
    <property type="entry name" value="WH-like_DNA-bd_sf"/>
</dbReference>
<keyword evidence="3" id="KW-0159">Chromosome partition</keyword>
<dbReference type="NCBIfam" id="TIGR00281">
    <property type="entry name" value="SMC-Scp complex subunit ScpB"/>
    <property type="match status" value="1"/>
</dbReference>
<dbReference type="InterPro" id="IPR005234">
    <property type="entry name" value="ScpB_csome_segregation"/>
</dbReference>
<dbReference type="Gene3D" id="1.10.10.10">
    <property type="entry name" value="Winged helix-like DNA-binding domain superfamily/Winged helix DNA-binding domain"/>
    <property type="match status" value="2"/>
</dbReference>
<dbReference type="Proteomes" id="UP000613030">
    <property type="component" value="Unassembled WGS sequence"/>
</dbReference>
<feature type="region of interest" description="Disordered" evidence="5">
    <location>
        <begin position="182"/>
        <end position="245"/>
    </location>
</feature>
<comment type="caution">
    <text evidence="6">The sequence shown here is derived from an EMBL/GenBank/DDBJ whole genome shotgun (WGS) entry which is preliminary data.</text>
</comment>
<dbReference type="SUPFAM" id="SSF46785">
    <property type="entry name" value="Winged helix' DNA-binding domain"/>
    <property type="match status" value="2"/>
</dbReference>
<keyword evidence="1" id="KW-0963">Cytoplasm</keyword>
<dbReference type="EMBL" id="JAERRB010000003">
    <property type="protein sequence ID" value="MBL0741861.1"/>
    <property type="molecule type" value="Genomic_DNA"/>
</dbReference>
<feature type="compositionally biased region" description="Low complexity" evidence="5">
    <location>
        <begin position="219"/>
        <end position="236"/>
    </location>
</feature>
<evidence type="ECO:0000256" key="1">
    <source>
        <dbReference type="ARBA" id="ARBA00022490"/>
    </source>
</evidence>
<evidence type="ECO:0000256" key="2">
    <source>
        <dbReference type="ARBA" id="ARBA00022618"/>
    </source>
</evidence>
<gene>
    <name evidence="6" type="primary">scpB</name>
    <name evidence="6" type="ORF">JI741_11570</name>
</gene>
<keyword evidence="4" id="KW-0131">Cell cycle</keyword>
<reference evidence="6 7" key="1">
    <citation type="submission" date="2021-01" db="EMBL/GenBank/DDBJ databases">
        <title>Chryseolinea sp. Jin1 Genome sequencing and assembly.</title>
        <authorList>
            <person name="Kim I."/>
        </authorList>
    </citation>
    <scope>NUCLEOTIDE SEQUENCE [LARGE SCALE GENOMIC DNA]</scope>
    <source>
        <strain evidence="6 7">Jin1</strain>
    </source>
</reference>
<dbReference type="PIRSF" id="PIRSF019345">
    <property type="entry name" value="ScpB"/>
    <property type="match status" value="1"/>
</dbReference>
<dbReference type="Pfam" id="PF04079">
    <property type="entry name" value="SMC_ScpB"/>
    <property type="match status" value="1"/>
</dbReference>
<evidence type="ECO:0000256" key="4">
    <source>
        <dbReference type="ARBA" id="ARBA00023306"/>
    </source>
</evidence>
<organism evidence="6 7">
    <name type="scientific">Chryseolinea lacunae</name>
    <dbReference type="NCBI Taxonomy" id="2801331"/>
    <lineage>
        <taxon>Bacteria</taxon>
        <taxon>Pseudomonadati</taxon>
        <taxon>Bacteroidota</taxon>
        <taxon>Cytophagia</taxon>
        <taxon>Cytophagales</taxon>
        <taxon>Fulvivirgaceae</taxon>
        <taxon>Chryseolinea</taxon>
    </lineage>
</organism>
<sequence>MDFLQNHIEALIFCTPSPIKVVDIKACLSEMFNADVPEEDIMGAIQRLEEKFLGEEFSFQLFRAGGGYQFLTKPAYQASIGIMLKQQSKKRLSTSAMETLSIIAYKQPISKTEIENIRGVNCDYAVQKLLDKSLIEITGKADTIGRPMLYGTTPKFMEYFGINDINELPVPKDFANEVNTIGENPEISDAPSAFELEGRAESETQASFESETHTETETLEQPESSSESQPEPGSDQPETDNDAQI</sequence>
<proteinExistence type="predicted"/>
<evidence type="ECO:0000256" key="3">
    <source>
        <dbReference type="ARBA" id="ARBA00022829"/>
    </source>
</evidence>
<evidence type="ECO:0000313" key="7">
    <source>
        <dbReference type="Proteomes" id="UP000613030"/>
    </source>
</evidence>
<accession>A0ABS1KU67</accession>
<name>A0ABS1KU67_9BACT</name>
<evidence type="ECO:0000256" key="5">
    <source>
        <dbReference type="SAM" id="MobiDB-lite"/>
    </source>
</evidence>
<keyword evidence="2" id="KW-0132">Cell division</keyword>
<protein>
    <submittedName>
        <fullName evidence="6">SMC-Scp complex subunit ScpB</fullName>
    </submittedName>
</protein>
<evidence type="ECO:0000313" key="6">
    <source>
        <dbReference type="EMBL" id="MBL0741861.1"/>
    </source>
</evidence>
<dbReference type="RefSeq" id="WP_202009427.1">
    <property type="nucleotide sequence ID" value="NZ_JAERRB010000003.1"/>
</dbReference>
<keyword evidence="7" id="KW-1185">Reference proteome</keyword>
<dbReference type="InterPro" id="IPR036390">
    <property type="entry name" value="WH_DNA-bd_sf"/>
</dbReference>
<dbReference type="PANTHER" id="PTHR34298">
    <property type="entry name" value="SEGREGATION AND CONDENSATION PROTEIN B"/>
    <property type="match status" value="1"/>
</dbReference>